<keyword evidence="1" id="KW-0812">Transmembrane</keyword>
<comment type="caution">
    <text evidence="2">The sequence shown here is derived from an EMBL/GenBank/DDBJ whole genome shotgun (WGS) entry which is preliminary data.</text>
</comment>
<dbReference type="RefSeq" id="WP_155168533.1">
    <property type="nucleotide sequence ID" value="NZ_BAAAFL010000053.1"/>
</dbReference>
<dbReference type="Proteomes" id="UP000798808">
    <property type="component" value="Unassembled WGS sequence"/>
</dbReference>
<keyword evidence="1" id="KW-1133">Transmembrane helix</keyword>
<reference evidence="2 3" key="1">
    <citation type="submission" date="2019-02" db="EMBL/GenBank/DDBJ databases">
        <authorList>
            <person name="Goldberg S.R."/>
            <person name="Haltli B.A."/>
            <person name="Correa H."/>
            <person name="Russell K.G."/>
        </authorList>
    </citation>
    <scope>NUCLEOTIDE SEQUENCE [LARGE SCALE GENOMIC DNA]</scope>
    <source>
        <strain evidence="2 3">JCM 16186</strain>
    </source>
</reference>
<dbReference type="EMBL" id="SMLW01000121">
    <property type="protein sequence ID" value="MTI23377.1"/>
    <property type="molecule type" value="Genomic_DNA"/>
</dbReference>
<organism evidence="2 3">
    <name type="scientific">Fulvivirga kasyanovii</name>
    <dbReference type="NCBI Taxonomy" id="396812"/>
    <lineage>
        <taxon>Bacteria</taxon>
        <taxon>Pseudomonadati</taxon>
        <taxon>Bacteroidota</taxon>
        <taxon>Cytophagia</taxon>
        <taxon>Cytophagales</taxon>
        <taxon>Fulvivirgaceae</taxon>
        <taxon>Fulvivirga</taxon>
    </lineage>
</organism>
<proteinExistence type="predicted"/>
<keyword evidence="3" id="KW-1185">Reference proteome</keyword>
<evidence type="ECO:0000313" key="3">
    <source>
        <dbReference type="Proteomes" id="UP000798808"/>
    </source>
</evidence>
<gene>
    <name evidence="2" type="ORF">E1163_00265</name>
</gene>
<name>A0ABW9RH35_9BACT</name>
<evidence type="ECO:0000313" key="2">
    <source>
        <dbReference type="EMBL" id="MTI23377.1"/>
    </source>
</evidence>
<sequence length="158" mass="18819">MSKIPELLKWMCCVVVIGVFILIALPVMFVVQPFIWGRYKLENHRYTKFLEQLEGKHFFCYNYTHADFIERELLPKLPNSVEVVFANGSILQSKYQERLISKVLYNLDYHSSFPHLVNISDGRVRNQSLRYELCDTIKKNKPVELFLLEVYRFLDHQD</sequence>
<feature type="transmembrane region" description="Helical" evidence="1">
    <location>
        <begin position="7"/>
        <end position="31"/>
    </location>
</feature>
<accession>A0ABW9RH35</accession>
<protein>
    <submittedName>
        <fullName evidence="2">Uncharacterized protein</fullName>
    </submittedName>
</protein>
<keyword evidence="1" id="KW-0472">Membrane</keyword>
<evidence type="ECO:0000256" key="1">
    <source>
        <dbReference type="SAM" id="Phobius"/>
    </source>
</evidence>